<dbReference type="SUPFAM" id="SSF81324">
    <property type="entry name" value="Voltage-gated potassium channels"/>
    <property type="match status" value="1"/>
</dbReference>
<feature type="compositionally biased region" description="Polar residues" evidence="1">
    <location>
        <begin position="482"/>
        <end position="491"/>
    </location>
</feature>
<gene>
    <name evidence="3" type="primary">Contig5895.g6316</name>
    <name evidence="3" type="ORF">STYLEM_17175</name>
</gene>
<accession>A0A078B065</accession>
<evidence type="ECO:0000313" key="3">
    <source>
        <dbReference type="EMBL" id="CDW88060.1"/>
    </source>
</evidence>
<evidence type="ECO:0000259" key="2">
    <source>
        <dbReference type="Pfam" id="PF07885"/>
    </source>
</evidence>
<dbReference type="InParanoid" id="A0A078B065"/>
<dbReference type="AlphaFoldDB" id="A0A078B065"/>
<proteinExistence type="predicted"/>
<evidence type="ECO:0000256" key="1">
    <source>
        <dbReference type="SAM" id="MobiDB-lite"/>
    </source>
</evidence>
<dbReference type="Proteomes" id="UP000039865">
    <property type="component" value="Unassembled WGS sequence"/>
</dbReference>
<dbReference type="OMA" id="AIRENQY"/>
<feature type="domain" description="Potassium channel" evidence="2">
    <location>
        <begin position="129"/>
        <end position="182"/>
    </location>
</feature>
<name>A0A078B065_STYLE</name>
<protein>
    <recommendedName>
        <fullName evidence="2">Potassium channel domain-containing protein</fullName>
    </recommendedName>
</protein>
<keyword evidence="4" id="KW-1185">Reference proteome</keyword>
<dbReference type="Pfam" id="PF07885">
    <property type="entry name" value="Ion_trans_2"/>
    <property type="match status" value="1"/>
</dbReference>
<dbReference type="EMBL" id="CCKQ01016183">
    <property type="protein sequence ID" value="CDW88060.1"/>
    <property type="molecule type" value="Genomic_DNA"/>
</dbReference>
<dbReference type="InterPro" id="IPR013099">
    <property type="entry name" value="K_chnl_dom"/>
</dbReference>
<feature type="compositionally biased region" description="Low complexity" evidence="1">
    <location>
        <begin position="464"/>
        <end position="475"/>
    </location>
</feature>
<dbReference type="Gene3D" id="1.10.287.70">
    <property type="match status" value="1"/>
</dbReference>
<feature type="region of interest" description="Disordered" evidence="1">
    <location>
        <begin position="457"/>
        <end position="491"/>
    </location>
</feature>
<organism evidence="3 4">
    <name type="scientific">Stylonychia lemnae</name>
    <name type="common">Ciliate</name>
    <dbReference type="NCBI Taxonomy" id="5949"/>
    <lineage>
        <taxon>Eukaryota</taxon>
        <taxon>Sar</taxon>
        <taxon>Alveolata</taxon>
        <taxon>Ciliophora</taxon>
        <taxon>Intramacronucleata</taxon>
        <taxon>Spirotrichea</taxon>
        <taxon>Stichotrichia</taxon>
        <taxon>Sporadotrichida</taxon>
        <taxon>Oxytrichidae</taxon>
        <taxon>Stylonychinae</taxon>
        <taxon>Stylonychia</taxon>
    </lineage>
</organism>
<sequence>MSQLAIQHKIQRVNHLELEFKAIQKYTKIIQIHEVRSMFAGGALIVQEGGQEYCSIKTKFNSISERKKQLIDGLDDDGSSSKRLKRFLNFFKFLNKLAANIFTYNNHHKIAVQKAIRENQYENSKSGWLYEHNEYNVSFQSIYIKSLYFILTSFATIGYGDYSAGLNSRQALFVICYMMFLQQMFSFFQMQFRAQFTNVDIISSPMQLLDDKKGELELLFMKISKIESVGKFQRNIVKQAVLDIELSFKYFFKSVKSEAFYILLPPRLKRKLILEIGKPYIYRFIHFFEDEDKGYYADDQYIKIFNKYLQLLVQYVSGGFFGECEIIFKIRSNYILRVSENQPAILLCLKSTKLMQLIKSEKPSLLYLAQVGYERRCYLRDLSQKVDGIEESSRKTQRSNLLFSEIVAVAADQLRAGEIIKLYANFLQMLQSQKVQKEKQYRFDSIQMINDQIIEESVEESKESSSSNSELSVQDSSDEVNKINSESNYQEYNTEEIEDDIHDLDYMSVEEVDHQCIDIQRVQFNKYVQLAQNTLHNLNELVDVAKQKFIHCNQNFKSLDELSLKFARFNHIVEAKPVMSDNMSNSQVSMFNKLRIGTMSQFSSQVYQSSRQKTKLIKLQDAKQKRGKYKKTNFKTQDVCLSKDSDITLVDKVEFNSPGQMKSYRPTQEDEQKLEIEDLIYENEQKTNSNNQLIIDGFELEEESSKQSYGSLMLSSQANSKE</sequence>
<reference evidence="3 4" key="1">
    <citation type="submission" date="2014-06" db="EMBL/GenBank/DDBJ databases">
        <authorList>
            <person name="Swart Estienne"/>
        </authorList>
    </citation>
    <scope>NUCLEOTIDE SEQUENCE [LARGE SCALE GENOMIC DNA]</scope>
    <source>
        <strain evidence="3 4">130c</strain>
    </source>
</reference>
<evidence type="ECO:0000313" key="4">
    <source>
        <dbReference type="Proteomes" id="UP000039865"/>
    </source>
</evidence>